<dbReference type="Proteomes" id="UP000053144">
    <property type="component" value="Chromosome 1"/>
</dbReference>
<gene>
    <name evidence="1" type="ORF">LR48_Vigan01g025300</name>
</gene>
<dbReference type="EMBL" id="CM003371">
    <property type="protein sequence ID" value="KOM30699.1"/>
    <property type="molecule type" value="Genomic_DNA"/>
</dbReference>
<protein>
    <submittedName>
        <fullName evidence="1">Uncharacterized protein</fullName>
    </submittedName>
</protein>
<proteinExistence type="predicted"/>
<organism evidence="1 2">
    <name type="scientific">Phaseolus angularis</name>
    <name type="common">Azuki bean</name>
    <name type="synonym">Vigna angularis</name>
    <dbReference type="NCBI Taxonomy" id="3914"/>
    <lineage>
        <taxon>Eukaryota</taxon>
        <taxon>Viridiplantae</taxon>
        <taxon>Streptophyta</taxon>
        <taxon>Embryophyta</taxon>
        <taxon>Tracheophyta</taxon>
        <taxon>Spermatophyta</taxon>
        <taxon>Magnoliopsida</taxon>
        <taxon>eudicotyledons</taxon>
        <taxon>Gunneridae</taxon>
        <taxon>Pentapetalae</taxon>
        <taxon>rosids</taxon>
        <taxon>fabids</taxon>
        <taxon>Fabales</taxon>
        <taxon>Fabaceae</taxon>
        <taxon>Papilionoideae</taxon>
        <taxon>50 kb inversion clade</taxon>
        <taxon>NPAAA clade</taxon>
        <taxon>indigoferoid/millettioid clade</taxon>
        <taxon>Phaseoleae</taxon>
        <taxon>Vigna</taxon>
    </lineage>
</organism>
<dbReference type="PANTHER" id="PTHR44843">
    <property type="entry name" value="METHYLTRANSFERASE"/>
    <property type="match status" value="1"/>
</dbReference>
<accession>A0A0L9TKK8</accession>
<sequence length="120" mass="13148">MEPATGKRALLRNVLTPLLIIGLLIVTVRFAYAITLAGESCTLDDFCFFSSEVCSASVVTTTPERYASKDWINIIRFYSSMFQEIRQSIPSLRTPRSSITATSMAAPFAATTHSHSEPGP</sequence>
<name>A0A0L9TKK8_PHAAN</name>
<evidence type="ECO:0000313" key="2">
    <source>
        <dbReference type="Proteomes" id="UP000053144"/>
    </source>
</evidence>
<dbReference type="Gramene" id="KOM30699">
    <property type="protein sequence ID" value="KOM30699"/>
    <property type="gene ID" value="LR48_Vigan01g025300"/>
</dbReference>
<dbReference type="PANTHER" id="PTHR44843:SF2">
    <property type="entry name" value="METHYLTRANSFERASE"/>
    <property type="match status" value="1"/>
</dbReference>
<evidence type="ECO:0000313" key="1">
    <source>
        <dbReference type="EMBL" id="KOM30699.1"/>
    </source>
</evidence>
<dbReference type="AlphaFoldDB" id="A0A0L9TKK8"/>
<reference evidence="2" key="1">
    <citation type="journal article" date="2015" name="Proc. Natl. Acad. Sci. U.S.A.">
        <title>Genome sequencing of adzuki bean (Vigna angularis) provides insight into high starch and low fat accumulation and domestication.</title>
        <authorList>
            <person name="Yang K."/>
            <person name="Tian Z."/>
            <person name="Chen C."/>
            <person name="Luo L."/>
            <person name="Zhao B."/>
            <person name="Wang Z."/>
            <person name="Yu L."/>
            <person name="Li Y."/>
            <person name="Sun Y."/>
            <person name="Li W."/>
            <person name="Chen Y."/>
            <person name="Li Y."/>
            <person name="Zhang Y."/>
            <person name="Ai D."/>
            <person name="Zhao J."/>
            <person name="Shang C."/>
            <person name="Ma Y."/>
            <person name="Wu B."/>
            <person name="Wang M."/>
            <person name="Gao L."/>
            <person name="Sun D."/>
            <person name="Zhang P."/>
            <person name="Guo F."/>
            <person name="Wang W."/>
            <person name="Li Y."/>
            <person name="Wang J."/>
            <person name="Varshney R.K."/>
            <person name="Wang J."/>
            <person name="Ling H.Q."/>
            <person name="Wan P."/>
        </authorList>
    </citation>
    <scope>NUCLEOTIDE SEQUENCE</scope>
    <source>
        <strain evidence="2">cv. Jingnong 6</strain>
    </source>
</reference>